<organism evidence="2 3">
    <name type="scientific">Aeromicrobium endophyticum</name>
    <dbReference type="NCBI Taxonomy" id="2292704"/>
    <lineage>
        <taxon>Bacteria</taxon>
        <taxon>Bacillati</taxon>
        <taxon>Actinomycetota</taxon>
        <taxon>Actinomycetes</taxon>
        <taxon>Propionibacteriales</taxon>
        <taxon>Nocardioidaceae</taxon>
        <taxon>Aeromicrobium</taxon>
    </lineage>
</organism>
<dbReference type="OrthoDB" id="4592155at2"/>
<name>A0A371P1P8_9ACTN</name>
<evidence type="ECO:0000313" key="2">
    <source>
        <dbReference type="EMBL" id="REK69869.1"/>
    </source>
</evidence>
<reference evidence="2 3" key="1">
    <citation type="submission" date="2018-08" db="EMBL/GenBank/DDBJ databases">
        <title>Aeromicrobium sp. M2KJ-4, whole genome shotgun sequence.</title>
        <authorList>
            <person name="Tuo L."/>
        </authorList>
    </citation>
    <scope>NUCLEOTIDE SEQUENCE [LARGE SCALE GENOMIC DNA]</scope>
    <source>
        <strain evidence="2 3">M2KJ-4</strain>
    </source>
</reference>
<dbReference type="Gene3D" id="3.20.20.80">
    <property type="entry name" value="Glycosidases"/>
    <property type="match status" value="1"/>
</dbReference>
<gene>
    <name evidence="2" type="ORF">DX116_11805</name>
</gene>
<keyword evidence="3" id="KW-1185">Reference proteome</keyword>
<protein>
    <recommendedName>
        <fullName evidence="4">DUF4832 domain-containing protein</fullName>
    </recommendedName>
</protein>
<accession>A0A371P1P8</accession>
<evidence type="ECO:0000313" key="3">
    <source>
        <dbReference type="Proteomes" id="UP000265581"/>
    </source>
</evidence>
<proteinExistence type="predicted"/>
<dbReference type="SUPFAM" id="SSF51445">
    <property type="entry name" value="(Trans)glycosidases"/>
    <property type="match status" value="1"/>
</dbReference>
<sequence length="543" mass="59360">MSSEPRRRGSAARAAALAAVLVLLAMVVAGAPTRDEPGRAMVLPYSAPDVVNPMRGQFENILTSLFPQSNEAQAALPDWPGTRDAAIRVTWRSLQPVDPASLPSDAADDARFDFSSIDRALDEYDARGMRLSLRITTYDSCCDPSPPGGVNLAVPDWLAARGDAVERYDRDGVQQVIPAWNSTTYLDAFEALLGALGRRYDGDERLAIFEMSGYGDFGENVLPVLRDDLGRPGPSSEQSEAELGYLSQYQDQFITAASADRLVAANLRAFPRTQMVAAPGNAYIVAQLMRDSPALDGLAHPVGIRSDCLGVFDTLPTWAIDESSEYVRRSDPIIEVLKDRLRTAPVLAEWCQLPDGETPVDYYRKALRSVVERHVSMTSSSGFPDQLSDRRMRSDEYALWRRANVYAGYRYDARAQVDADASGVIADVRWTNRGVSSTHERWTIGYQLRDAAGRVVATADSRLDLRDVDTDQDGDAPRPTPASADESVRFELPEASGRYTVTAVVAWAEHKAAATTTVDMGPMNLAMPGRDGGPYEIGSVTIR</sequence>
<comment type="caution">
    <text evidence="2">The sequence shown here is derived from an EMBL/GenBank/DDBJ whole genome shotgun (WGS) entry which is preliminary data.</text>
</comment>
<dbReference type="AlphaFoldDB" id="A0A371P1P8"/>
<dbReference type="InterPro" id="IPR017853">
    <property type="entry name" value="GH"/>
</dbReference>
<dbReference type="RefSeq" id="WP_119704467.1">
    <property type="nucleotide sequence ID" value="NZ_JBHSOI010000002.1"/>
</dbReference>
<feature type="region of interest" description="Disordered" evidence="1">
    <location>
        <begin position="465"/>
        <end position="486"/>
    </location>
</feature>
<evidence type="ECO:0008006" key="4">
    <source>
        <dbReference type="Google" id="ProtNLM"/>
    </source>
</evidence>
<dbReference type="Proteomes" id="UP000265581">
    <property type="component" value="Unassembled WGS sequence"/>
</dbReference>
<evidence type="ECO:0000256" key="1">
    <source>
        <dbReference type="SAM" id="MobiDB-lite"/>
    </source>
</evidence>
<dbReference type="EMBL" id="QUBR01000002">
    <property type="protein sequence ID" value="REK69869.1"/>
    <property type="molecule type" value="Genomic_DNA"/>
</dbReference>